<dbReference type="PANTHER" id="PTHR46796">
    <property type="entry name" value="HTH-TYPE TRANSCRIPTIONAL ACTIVATOR RHAS-RELATED"/>
    <property type="match status" value="1"/>
</dbReference>
<name>A0ABW2LKL2_9PSEU</name>
<keyword evidence="3" id="KW-0804">Transcription</keyword>
<accession>A0ABW2LKL2</accession>
<dbReference type="Gene3D" id="1.10.10.60">
    <property type="entry name" value="Homeodomain-like"/>
    <property type="match status" value="1"/>
</dbReference>
<evidence type="ECO:0000313" key="6">
    <source>
        <dbReference type="Proteomes" id="UP001596504"/>
    </source>
</evidence>
<gene>
    <name evidence="5" type="ORF">ACFQRI_12435</name>
</gene>
<evidence type="ECO:0000256" key="1">
    <source>
        <dbReference type="ARBA" id="ARBA00023015"/>
    </source>
</evidence>
<evidence type="ECO:0000256" key="2">
    <source>
        <dbReference type="ARBA" id="ARBA00023125"/>
    </source>
</evidence>
<dbReference type="RefSeq" id="WP_380667876.1">
    <property type="nucleotide sequence ID" value="NZ_JBHTCJ010000005.1"/>
</dbReference>
<dbReference type="EMBL" id="JBHTCJ010000005">
    <property type="protein sequence ID" value="MFC7342218.1"/>
    <property type="molecule type" value="Genomic_DNA"/>
</dbReference>
<dbReference type="PANTHER" id="PTHR46796:SF15">
    <property type="entry name" value="BLL1074 PROTEIN"/>
    <property type="match status" value="1"/>
</dbReference>
<dbReference type="PROSITE" id="PS01124">
    <property type="entry name" value="HTH_ARAC_FAMILY_2"/>
    <property type="match status" value="1"/>
</dbReference>
<comment type="caution">
    <text evidence="5">The sequence shown here is derived from an EMBL/GenBank/DDBJ whole genome shotgun (WGS) entry which is preliminary data.</text>
</comment>
<protein>
    <submittedName>
        <fullName evidence="5">Helix-turn-helix domain-containing protein</fullName>
    </submittedName>
</protein>
<dbReference type="SUPFAM" id="SSF46689">
    <property type="entry name" value="Homeodomain-like"/>
    <property type="match status" value="1"/>
</dbReference>
<keyword evidence="6" id="KW-1185">Reference proteome</keyword>
<dbReference type="InterPro" id="IPR050204">
    <property type="entry name" value="AraC_XylS_family_regulators"/>
</dbReference>
<organism evidence="5 6">
    <name type="scientific">Saccharopolyspora griseoalba</name>
    <dbReference type="NCBI Taxonomy" id="1431848"/>
    <lineage>
        <taxon>Bacteria</taxon>
        <taxon>Bacillati</taxon>
        <taxon>Actinomycetota</taxon>
        <taxon>Actinomycetes</taxon>
        <taxon>Pseudonocardiales</taxon>
        <taxon>Pseudonocardiaceae</taxon>
        <taxon>Saccharopolyspora</taxon>
    </lineage>
</organism>
<reference evidence="6" key="1">
    <citation type="journal article" date="2019" name="Int. J. Syst. Evol. Microbiol.">
        <title>The Global Catalogue of Microorganisms (GCM) 10K type strain sequencing project: providing services to taxonomists for standard genome sequencing and annotation.</title>
        <authorList>
            <consortium name="The Broad Institute Genomics Platform"/>
            <consortium name="The Broad Institute Genome Sequencing Center for Infectious Disease"/>
            <person name="Wu L."/>
            <person name="Ma J."/>
        </authorList>
    </citation>
    <scope>NUCLEOTIDE SEQUENCE [LARGE SCALE GENOMIC DNA]</scope>
    <source>
        <strain evidence="6">WLHS5</strain>
    </source>
</reference>
<dbReference type="InterPro" id="IPR009057">
    <property type="entry name" value="Homeodomain-like_sf"/>
</dbReference>
<evidence type="ECO:0000256" key="3">
    <source>
        <dbReference type="ARBA" id="ARBA00023163"/>
    </source>
</evidence>
<proteinExistence type="predicted"/>
<evidence type="ECO:0000259" key="4">
    <source>
        <dbReference type="PROSITE" id="PS01124"/>
    </source>
</evidence>
<dbReference type="Pfam" id="PF20240">
    <property type="entry name" value="DUF6597"/>
    <property type="match status" value="1"/>
</dbReference>
<evidence type="ECO:0000313" key="5">
    <source>
        <dbReference type="EMBL" id="MFC7342218.1"/>
    </source>
</evidence>
<dbReference type="Pfam" id="PF12833">
    <property type="entry name" value="HTH_18"/>
    <property type="match status" value="1"/>
</dbReference>
<dbReference type="Proteomes" id="UP001596504">
    <property type="component" value="Unassembled WGS sequence"/>
</dbReference>
<feature type="domain" description="HTH araC/xylS-type" evidence="4">
    <location>
        <begin position="137"/>
        <end position="235"/>
    </location>
</feature>
<dbReference type="InterPro" id="IPR046532">
    <property type="entry name" value="DUF6597"/>
</dbReference>
<keyword evidence="2" id="KW-0238">DNA-binding</keyword>
<dbReference type="InterPro" id="IPR018060">
    <property type="entry name" value="HTH_AraC"/>
</dbReference>
<dbReference type="SMART" id="SM00342">
    <property type="entry name" value="HTH_ARAC"/>
    <property type="match status" value="1"/>
</dbReference>
<sequence length="236" mass="25503">MSGYREWRPPAELRGVVACLWEHGGARTGAEQVVVPDGCVDLIWREGRIEIAGPDTGPWTSALAPGERLRGIRASPGAAPLLLGVPARELRDLRVDGTDLWGPRSTGLAERIGAEPERAGSELVEFALARLSEWRADPAVGAAVAALDQSRPPSVRRLAADLGLSERQLRRRLVDSVGYGPSALVGVLRFQRAARLGRRLPVAEAAALAGYADQAHLGREFRRLTGLTPRRYLSRS</sequence>
<keyword evidence="1" id="KW-0805">Transcription regulation</keyword>